<accession>A0A7K1V9J8</accession>
<name>A0A7K1V9J8_9NOCA</name>
<feature type="transmembrane region" description="Helical" evidence="2">
    <location>
        <begin position="134"/>
        <end position="154"/>
    </location>
</feature>
<dbReference type="AlphaFoldDB" id="A0A7K1V9J8"/>
<evidence type="ECO:0000313" key="4">
    <source>
        <dbReference type="Proteomes" id="UP000466794"/>
    </source>
</evidence>
<evidence type="ECO:0000256" key="1">
    <source>
        <dbReference type="SAM" id="MobiDB-lite"/>
    </source>
</evidence>
<gene>
    <name evidence="3" type="ORF">GPX89_39440</name>
</gene>
<protein>
    <submittedName>
        <fullName evidence="3">DUF2567 domain-containing protein</fullName>
    </submittedName>
</protein>
<evidence type="ECO:0000313" key="3">
    <source>
        <dbReference type="EMBL" id="MVU83300.1"/>
    </source>
</evidence>
<dbReference type="EMBL" id="WRPP01000012">
    <property type="protein sequence ID" value="MVU83300.1"/>
    <property type="molecule type" value="Genomic_DNA"/>
</dbReference>
<reference evidence="3 4" key="1">
    <citation type="submission" date="2019-12" db="EMBL/GenBank/DDBJ databases">
        <title>Nocardia sp. nov. ET3-3 isolated from soil.</title>
        <authorList>
            <person name="Kanchanasin P."/>
            <person name="Tanasupawat S."/>
            <person name="Yuki M."/>
            <person name="Kudo T."/>
        </authorList>
    </citation>
    <scope>NUCLEOTIDE SEQUENCE [LARGE SCALE GENOMIC DNA]</scope>
    <source>
        <strain evidence="3 4">ET3-3</strain>
    </source>
</reference>
<keyword evidence="4" id="KW-1185">Reference proteome</keyword>
<feature type="transmembrane region" description="Helical" evidence="2">
    <location>
        <begin position="105"/>
        <end position="122"/>
    </location>
</feature>
<feature type="transmembrane region" description="Helical" evidence="2">
    <location>
        <begin position="183"/>
        <end position="203"/>
    </location>
</feature>
<comment type="caution">
    <text evidence="3">The sequence shown here is derived from an EMBL/GenBank/DDBJ whole genome shotgun (WGS) entry which is preliminary data.</text>
</comment>
<dbReference type="InterPro" id="IPR021213">
    <property type="entry name" value="DUF2567"/>
</dbReference>
<proteinExistence type="predicted"/>
<keyword evidence="2" id="KW-0472">Membrane</keyword>
<sequence>MRPPHDRAGQPRRLVGQVLPARGSRLHEPGTPVVASALAAEPGGLRGDVVKREVRAAAVVVAAIAAVGALAGVAWAFLAPAEQFLVVEPDRGSALTGESMHRFDALAIFVLIGVVAGVLTAAGSWRRRRVRGPILLTGILIGSLAGAFLTKVVGEAVAEQLHTRPKHPAVHTIVEFAPSVEGWAALIAQPLAAAVVVLLLTALSTSDDLGTGEYLPFGGNRPEPVVLAPPQYGSAISYGPYPGSNAGTQFTPRDPVVPFDAPGAESETR</sequence>
<evidence type="ECO:0000256" key="2">
    <source>
        <dbReference type="SAM" id="Phobius"/>
    </source>
</evidence>
<keyword evidence="2" id="KW-1133">Transmembrane helix</keyword>
<dbReference type="Pfam" id="PF10821">
    <property type="entry name" value="DUF2567"/>
    <property type="match status" value="1"/>
</dbReference>
<feature type="region of interest" description="Disordered" evidence="1">
    <location>
        <begin position="243"/>
        <end position="269"/>
    </location>
</feature>
<feature type="transmembrane region" description="Helical" evidence="2">
    <location>
        <begin position="56"/>
        <end position="78"/>
    </location>
</feature>
<keyword evidence="2" id="KW-0812">Transmembrane</keyword>
<organism evidence="3 4">
    <name type="scientific">Nocardia terrae</name>
    <dbReference type="NCBI Taxonomy" id="2675851"/>
    <lineage>
        <taxon>Bacteria</taxon>
        <taxon>Bacillati</taxon>
        <taxon>Actinomycetota</taxon>
        <taxon>Actinomycetes</taxon>
        <taxon>Mycobacteriales</taxon>
        <taxon>Nocardiaceae</taxon>
        <taxon>Nocardia</taxon>
    </lineage>
</organism>
<dbReference type="Proteomes" id="UP000466794">
    <property type="component" value="Unassembled WGS sequence"/>
</dbReference>